<reference evidence="2" key="1">
    <citation type="journal article" date="2022" name="Mol. Ecol. Resour.">
        <title>The genomes of chicory, endive, great burdock and yacon provide insights into Asteraceae palaeo-polyploidization history and plant inulin production.</title>
        <authorList>
            <person name="Fan W."/>
            <person name="Wang S."/>
            <person name="Wang H."/>
            <person name="Wang A."/>
            <person name="Jiang F."/>
            <person name="Liu H."/>
            <person name="Zhao H."/>
            <person name="Xu D."/>
            <person name="Zhang Y."/>
        </authorList>
    </citation>
    <scope>NUCLEOTIDE SEQUENCE [LARGE SCALE GENOMIC DNA]</scope>
    <source>
        <strain evidence="2">cv. Punajuju</strain>
    </source>
</reference>
<evidence type="ECO:0000313" key="1">
    <source>
        <dbReference type="EMBL" id="KAI3740208.1"/>
    </source>
</evidence>
<dbReference type="EMBL" id="CM042013">
    <property type="protein sequence ID" value="KAI3740208.1"/>
    <property type="molecule type" value="Genomic_DNA"/>
</dbReference>
<dbReference type="Proteomes" id="UP001055811">
    <property type="component" value="Linkage Group LG05"/>
</dbReference>
<comment type="caution">
    <text evidence="1">The sequence shown here is derived from an EMBL/GenBank/DDBJ whole genome shotgun (WGS) entry which is preliminary data.</text>
</comment>
<keyword evidence="2" id="KW-1185">Reference proteome</keyword>
<evidence type="ECO:0000313" key="2">
    <source>
        <dbReference type="Proteomes" id="UP001055811"/>
    </source>
</evidence>
<proteinExistence type="predicted"/>
<name>A0ACB9D1E1_CICIN</name>
<sequence>MILEVLLQASGFRFKHRYLTSNVHTTLSCRFRVHVIRKINRSFLWGKENSGDIKQRFFYTNRQPTPLKGLKQTWKIFCGQKSSRNRGRFSQRKI</sequence>
<gene>
    <name evidence="1" type="ORF">L2E82_30632</name>
</gene>
<organism evidence="1 2">
    <name type="scientific">Cichorium intybus</name>
    <name type="common">Chicory</name>
    <dbReference type="NCBI Taxonomy" id="13427"/>
    <lineage>
        <taxon>Eukaryota</taxon>
        <taxon>Viridiplantae</taxon>
        <taxon>Streptophyta</taxon>
        <taxon>Embryophyta</taxon>
        <taxon>Tracheophyta</taxon>
        <taxon>Spermatophyta</taxon>
        <taxon>Magnoliopsida</taxon>
        <taxon>eudicotyledons</taxon>
        <taxon>Gunneridae</taxon>
        <taxon>Pentapetalae</taxon>
        <taxon>asterids</taxon>
        <taxon>campanulids</taxon>
        <taxon>Asterales</taxon>
        <taxon>Asteraceae</taxon>
        <taxon>Cichorioideae</taxon>
        <taxon>Cichorieae</taxon>
        <taxon>Cichoriinae</taxon>
        <taxon>Cichorium</taxon>
    </lineage>
</organism>
<protein>
    <submittedName>
        <fullName evidence="1">Uncharacterized protein</fullName>
    </submittedName>
</protein>
<reference evidence="1 2" key="2">
    <citation type="journal article" date="2022" name="Mol. Ecol. Resour.">
        <title>The genomes of chicory, endive, great burdock and yacon provide insights into Asteraceae paleo-polyploidization history and plant inulin production.</title>
        <authorList>
            <person name="Fan W."/>
            <person name="Wang S."/>
            <person name="Wang H."/>
            <person name="Wang A."/>
            <person name="Jiang F."/>
            <person name="Liu H."/>
            <person name="Zhao H."/>
            <person name="Xu D."/>
            <person name="Zhang Y."/>
        </authorList>
    </citation>
    <scope>NUCLEOTIDE SEQUENCE [LARGE SCALE GENOMIC DNA]</scope>
    <source>
        <strain evidence="2">cv. Punajuju</strain>
        <tissue evidence="1">Leaves</tissue>
    </source>
</reference>
<accession>A0ACB9D1E1</accession>